<feature type="domain" description="AAA" evidence="3">
    <location>
        <begin position="28"/>
        <end position="194"/>
    </location>
</feature>
<dbReference type="SUPFAM" id="SSF52540">
    <property type="entry name" value="P-loop containing nucleoside triphosphate hydrolases"/>
    <property type="match status" value="1"/>
</dbReference>
<dbReference type="Proteomes" id="UP001056429">
    <property type="component" value="Unassembled WGS sequence"/>
</dbReference>
<accession>A0A9J6PA98</accession>
<dbReference type="InterPro" id="IPR027417">
    <property type="entry name" value="P-loop_NTPase"/>
</dbReference>
<gene>
    <name evidence="4" type="ORF">KDK92_23360</name>
</gene>
<dbReference type="InterPro" id="IPR025501">
    <property type="entry name" value="MinD_FleN"/>
</dbReference>
<proteinExistence type="predicted"/>
<dbReference type="PANTHER" id="PTHR43384:SF4">
    <property type="entry name" value="CELLULOSE BIOSYNTHESIS PROTEIN BCSQ-RELATED"/>
    <property type="match status" value="1"/>
</dbReference>
<dbReference type="RefSeq" id="WP_250862032.1">
    <property type="nucleotide sequence ID" value="NZ_JAGSOJ010000007.1"/>
</dbReference>
<dbReference type="EMBL" id="JAGSOJ010000007">
    <property type="protein sequence ID" value="MCM1992665.1"/>
    <property type="molecule type" value="Genomic_DNA"/>
</dbReference>
<keyword evidence="1" id="KW-0547">Nucleotide-binding</keyword>
<dbReference type="InterPro" id="IPR033875">
    <property type="entry name" value="FlhG"/>
</dbReference>
<dbReference type="PANTHER" id="PTHR43384">
    <property type="entry name" value="SEPTUM SITE-DETERMINING PROTEIN MIND HOMOLOG, CHLOROPLASTIC-RELATED"/>
    <property type="match status" value="1"/>
</dbReference>
<dbReference type="Pfam" id="PF13614">
    <property type="entry name" value="AAA_31"/>
    <property type="match status" value="1"/>
</dbReference>
<evidence type="ECO:0000259" key="3">
    <source>
        <dbReference type="Pfam" id="PF13614"/>
    </source>
</evidence>
<evidence type="ECO:0000256" key="2">
    <source>
        <dbReference type="ARBA" id="ARBA00022840"/>
    </source>
</evidence>
<dbReference type="GO" id="GO:0005524">
    <property type="term" value="F:ATP binding"/>
    <property type="evidence" value="ECO:0007669"/>
    <property type="project" value="UniProtKB-KW"/>
</dbReference>
<dbReference type="GO" id="GO:0051782">
    <property type="term" value="P:negative regulation of cell division"/>
    <property type="evidence" value="ECO:0007669"/>
    <property type="project" value="TreeGrafter"/>
</dbReference>
<dbReference type="GO" id="GO:0005829">
    <property type="term" value="C:cytosol"/>
    <property type="evidence" value="ECO:0007669"/>
    <property type="project" value="TreeGrafter"/>
</dbReference>
<name>A0A9J6PA98_9CLOT</name>
<dbReference type="InterPro" id="IPR025669">
    <property type="entry name" value="AAA_dom"/>
</dbReference>
<dbReference type="CDD" id="cd02038">
    <property type="entry name" value="FlhG-like"/>
    <property type="match status" value="1"/>
</dbReference>
<dbReference type="InterPro" id="IPR050625">
    <property type="entry name" value="ParA/MinD_ATPase"/>
</dbReference>
<keyword evidence="5" id="KW-1185">Reference proteome</keyword>
<evidence type="ECO:0000313" key="5">
    <source>
        <dbReference type="Proteomes" id="UP001056429"/>
    </source>
</evidence>
<evidence type="ECO:0000256" key="1">
    <source>
        <dbReference type="ARBA" id="ARBA00022741"/>
    </source>
</evidence>
<dbReference type="GO" id="GO:0016887">
    <property type="term" value="F:ATP hydrolysis activity"/>
    <property type="evidence" value="ECO:0007669"/>
    <property type="project" value="TreeGrafter"/>
</dbReference>
<sequence length="290" mass="31884">MMDQASKLRELFNGKNPVGDSGIEKSSRIITITSGKGGVGKSNFVVNIGLTLQKMGKKVLIFDADIGMGNDDVLMGIISKRSIYDIIKKDFDIEDVLVDGPMGLKLLPGGSGLMNIDDLNQIERDRFLSKLGSLSGYDYIFIDTGAGISRSVLSFIACSEELIVVTTPEPTSLTDAYSLLKAVNHYKIKDKANLVINRVFSEGEGTKTFKKIEKVVSSFLSIKLQTLGCISDDKELVKSVRMQKPLVLRSIQSEAIDDFKEIALKLEGSGMVKEKNDMKGFFKKVFNLFS</sequence>
<organism evidence="4 5">
    <name type="scientific">Oceanirhabdus seepicola</name>
    <dbReference type="NCBI Taxonomy" id="2828781"/>
    <lineage>
        <taxon>Bacteria</taxon>
        <taxon>Bacillati</taxon>
        <taxon>Bacillota</taxon>
        <taxon>Clostridia</taxon>
        <taxon>Eubacteriales</taxon>
        <taxon>Clostridiaceae</taxon>
        <taxon>Oceanirhabdus</taxon>
    </lineage>
</organism>
<evidence type="ECO:0000313" key="4">
    <source>
        <dbReference type="EMBL" id="MCM1992665.1"/>
    </source>
</evidence>
<dbReference type="AlphaFoldDB" id="A0A9J6PA98"/>
<reference evidence="4" key="1">
    <citation type="journal article" date="2021" name="mSystems">
        <title>Bacteria and Archaea Synergistically Convert Glycine Betaine to Biogenic Methane in the Formosa Cold Seep of the South China Sea.</title>
        <authorList>
            <person name="Li L."/>
            <person name="Zhang W."/>
            <person name="Zhang S."/>
            <person name="Song L."/>
            <person name="Sun Q."/>
            <person name="Zhang H."/>
            <person name="Xiang H."/>
            <person name="Dong X."/>
        </authorList>
    </citation>
    <scope>NUCLEOTIDE SEQUENCE</scope>
    <source>
        <strain evidence="4">ZWT</strain>
    </source>
</reference>
<protein>
    <submittedName>
        <fullName evidence="4">MinD/ParA family protein</fullName>
    </submittedName>
</protein>
<reference evidence="4" key="2">
    <citation type="submission" date="2021-04" db="EMBL/GenBank/DDBJ databases">
        <authorList>
            <person name="Dong X."/>
        </authorList>
    </citation>
    <scope>NUCLEOTIDE SEQUENCE</scope>
    <source>
        <strain evidence="4">ZWT</strain>
    </source>
</reference>
<dbReference type="GO" id="GO:0009898">
    <property type="term" value="C:cytoplasmic side of plasma membrane"/>
    <property type="evidence" value="ECO:0007669"/>
    <property type="project" value="TreeGrafter"/>
</dbReference>
<keyword evidence="2" id="KW-0067">ATP-binding</keyword>
<dbReference type="Gene3D" id="3.40.50.300">
    <property type="entry name" value="P-loop containing nucleotide triphosphate hydrolases"/>
    <property type="match status" value="1"/>
</dbReference>
<comment type="caution">
    <text evidence="4">The sequence shown here is derived from an EMBL/GenBank/DDBJ whole genome shotgun (WGS) entry which is preliminary data.</text>
</comment>
<dbReference type="PIRSF" id="PIRSF003092">
    <property type="entry name" value="MinD"/>
    <property type="match status" value="1"/>
</dbReference>